<gene>
    <name evidence="2" type="ORF">CLV48_101377</name>
</gene>
<evidence type="ECO:0000256" key="1">
    <source>
        <dbReference type="SAM" id="Phobius"/>
    </source>
</evidence>
<feature type="transmembrane region" description="Helical" evidence="1">
    <location>
        <begin position="47"/>
        <end position="67"/>
    </location>
</feature>
<organism evidence="2 3">
    <name type="scientific">Cecembia rubra</name>
    <dbReference type="NCBI Taxonomy" id="1485585"/>
    <lineage>
        <taxon>Bacteria</taxon>
        <taxon>Pseudomonadati</taxon>
        <taxon>Bacteroidota</taxon>
        <taxon>Cytophagia</taxon>
        <taxon>Cytophagales</taxon>
        <taxon>Cyclobacteriaceae</taxon>
        <taxon>Cecembia</taxon>
    </lineage>
</organism>
<keyword evidence="3" id="KW-1185">Reference proteome</keyword>
<protein>
    <submittedName>
        <fullName evidence="2">Uncharacterized protein</fullName>
    </submittedName>
</protein>
<dbReference type="InterPro" id="IPR045385">
    <property type="entry name" value="DUF6526"/>
</dbReference>
<dbReference type="AlphaFoldDB" id="A0A2P8EDE3"/>
<keyword evidence="1" id="KW-0472">Membrane</keyword>
<dbReference type="OrthoDB" id="765463at2"/>
<name>A0A2P8EDE3_9BACT</name>
<proteinExistence type="predicted"/>
<sequence length="145" mass="17463">MQNYKNHSRYYPFHHFVITPLTLLYLIWSIINLFSALSTGIGLEEQIYQFTGAVILFLIPILTRIYALKNQDRIIRMEMRQRYFELTGTSFREKERKLRLSQIVALRFAGDKELLHLIERAIKEGMRSKEIKKSIENWQEDRRRV</sequence>
<evidence type="ECO:0000313" key="2">
    <source>
        <dbReference type="EMBL" id="PSL07447.1"/>
    </source>
</evidence>
<keyword evidence="1" id="KW-0812">Transmembrane</keyword>
<comment type="caution">
    <text evidence="2">The sequence shown here is derived from an EMBL/GenBank/DDBJ whole genome shotgun (WGS) entry which is preliminary data.</text>
</comment>
<evidence type="ECO:0000313" key="3">
    <source>
        <dbReference type="Proteomes" id="UP000240708"/>
    </source>
</evidence>
<accession>A0A2P8EDE3</accession>
<dbReference type="Pfam" id="PF20136">
    <property type="entry name" value="DUF6526"/>
    <property type="match status" value="1"/>
</dbReference>
<keyword evidence="1" id="KW-1133">Transmembrane helix</keyword>
<dbReference type="EMBL" id="PYGF01000001">
    <property type="protein sequence ID" value="PSL07447.1"/>
    <property type="molecule type" value="Genomic_DNA"/>
</dbReference>
<dbReference type="Proteomes" id="UP000240708">
    <property type="component" value="Unassembled WGS sequence"/>
</dbReference>
<dbReference type="RefSeq" id="WP_106565532.1">
    <property type="nucleotide sequence ID" value="NZ_JAUVYL010000040.1"/>
</dbReference>
<feature type="transmembrane region" description="Helical" evidence="1">
    <location>
        <begin position="12"/>
        <end position="35"/>
    </location>
</feature>
<reference evidence="2 3" key="1">
    <citation type="submission" date="2018-03" db="EMBL/GenBank/DDBJ databases">
        <title>Genomic Encyclopedia of Archaeal and Bacterial Type Strains, Phase II (KMG-II): from individual species to whole genera.</title>
        <authorList>
            <person name="Goeker M."/>
        </authorList>
    </citation>
    <scope>NUCLEOTIDE SEQUENCE [LARGE SCALE GENOMIC DNA]</scope>
    <source>
        <strain evidence="2 3">DSM 28057</strain>
    </source>
</reference>